<keyword evidence="3" id="KW-1185">Reference proteome</keyword>
<dbReference type="AlphaFoldDB" id="A0A929PYR5"/>
<dbReference type="EMBL" id="JADFFL010000007">
    <property type="protein sequence ID" value="MBE9663607.1"/>
    <property type="molecule type" value="Genomic_DNA"/>
</dbReference>
<dbReference type="Gene3D" id="3.40.1580.10">
    <property type="entry name" value="SMI1/KNR4-like"/>
    <property type="match status" value="1"/>
</dbReference>
<evidence type="ECO:0000313" key="3">
    <source>
        <dbReference type="Proteomes" id="UP000622475"/>
    </source>
</evidence>
<protein>
    <recommendedName>
        <fullName evidence="1">Knr4/Smi1-like domain-containing protein</fullName>
    </recommendedName>
</protein>
<organism evidence="2 3">
    <name type="scientific">Mucilaginibacter myungsuensis</name>
    <dbReference type="NCBI Taxonomy" id="649104"/>
    <lineage>
        <taxon>Bacteria</taxon>
        <taxon>Pseudomonadati</taxon>
        <taxon>Bacteroidota</taxon>
        <taxon>Sphingobacteriia</taxon>
        <taxon>Sphingobacteriales</taxon>
        <taxon>Sphingobacteriaceae</taxon>
        <taxon>Mucilaginibacter</taxon>
    </lineage>
</organism>
<dbReference type="InterPro" id="IPR018958">
    <property type="entry name" value="Knr4/Smi1-like_dom"/>
</dbReference>
<feature type="domain" description="Knr4/Smi1-like" evidence="1">
    <location>
        <begin position="22"/>
        <end position="127"/>
    </location>
</feature>
<reference evidence="2" key="1">
    <citation type="submission" date="2020-10" db="EMBL/GenBank/DDBJ databases">
        <title>Mucilaginibacter mali sp. nov., isolated from rhizosphere soil of apple orchard.</title>
        <authorList>
            <person name="Lee J.-S."/>
            <person name="Kim H.S."/>
            <person name="Kim J.-S."/>
        </authorList>
    </citation>
    <scope>NUCLEOTIDE SEQUENCE</scope>
    <source>
        <strain evidence="2">KCTC 22746</strain>
    </source>
</reference>
<dbReference type="RefSeq" id="WP_194112846.1">
    <property type="nucleotide sequence ID" value="NZ_JADFFL010000007.1"/>
</dbReference>
<dbReference type="InterPro" id="IPR037883">
    <property type="entry name" value="Knr4/Smi1-like_sf"/>
</dbReference>
<comment type="caution">
    <text evidence="2">The sequence shown here is derived from an EMBL/GenBank/DDBJ whole genome shotgun (WGS) entry which is preliminary data.</text>
</comment>
<dbReference type="SMART" id="SM00860">
    <property type="entry name" value="SMI1_KNR4"/>
    <property type="match status" value="1"/>
</dbReference>
<gene>
    <name evidence="2" type="ORF">IRJ16_17090</name>
</gene>
<name>A0A929PYR5_9SPHI</name>
<accession>A0A929PYR5</accession>
<dbReference type="SUPFAM" id="SSF160631">
    <property type="entry name" value="SMI1/KNR4-like"/>
    <property type="match status" value="1"/>
</dbReference>
<proteinExistence type="predicted"/>
<dbReference type="Pfam" id="PF09346">
    <property type="entry name" value="SMI1_KNR4"/>
    <property type="match status" value="1"/>
</dbReference>
<dbReference type="Proteomes" id="UP000622475">
    <property type="component" value="Unassembled WGS sequence"/>
</dbReference>
<evidence type="ECO:0000313" key="2">
    <source>
        <dbReference type="EMBL" id="MBE9663607.1"/>
    </source>
</evidence>
<sequence>MEKWVTEAIELWKADGVKLNAGSSLKELEGVERRNGFKFPDDFKILYAHVNGFEDFDSRGFMLSLWSTGRIIEENDISMDCIMFADFSLSVCQYGFEKKTGRIFKAYTHFQQGGEYLTDSFREFIDLFNSESELLF</sequence>
<evidence type="ECO:0000259" key="1">
    <source>
        <dbReference type="SMART" id="SM00860"/>
    </source>
</evidence>